<evidence type="ECO:0000256" key="1">
    <source>
        <dbReference type="ARBA" id="ARBA00022676"/>
    </source>
</evidence>
<accession>X0Z3P2</accession>
<evidence type="ECO:0000256" key="2">
    <source>
        <dbReference type="ARBA" id="ARBA00022679"/>
    </source>
</evidence>
<proteinExistence type="predicted"/>
<dbReference type="GO" id="GO:0005829">
    <property type="term" value="C:cytosol"/>
    <property type="evidence" value="ECO:0007669"/>
    <property type="project" value="TreeGrafter"/>
</dbReference>
<gene>
    <name evidence="3" type="ORF">S01H1_78055</name>
</gene>
<dbReference type="GO" id="GO:0008713">
    <property type="term" value="F:ADP-heptose-lipopolysaccharide heptosyltransferase activity"/>
    <property type="evidence" value="ECO:0007669"/>
    <property type="project" value="TreeGrafter"/>
</dbReference>
<keyword evidence="2" id="KW-0808">Transferase</keyword>
<dbReference type="Pfam" id="PF01075">
    <property type="entry name" value="Glyco_transf_9"/>
    <property type="match status" value="1"/>
</dbReference>
<comment type="caution">
    <text evidence="3">The sequence shown here is derived from an EMBL/GenBank/DDBJ whole genome shotgun (WGS) entry which is preliminary data.</text>
</comment>
<dbReference type="GO" id="GO:0009244">
    <property type="term" value="P:lipopolysaccharide core region biosynthetic process"/>
    <property type="evidence" value="ECO:0007669"/>
    <property type="project" value="TreeGrafter"/>
</dbReference>
<protein>
    <recommendedName>
        <fullName evidence="4">Lipopolysaccharide heptosyltransferase II</fullName>
    </recommendedName>
</protein>
<dbReference type="EMBL" id="BARS01052510">
    <property type="protein sequence ID" value="GAG43206.1"/>
    <property type="molecule type" value="Genomic_DNA"/>
</dbReference>
<organism evidence="3">
    <name type="scientific">marine sediment metagenome</name>
    <dbReference type="NCBI Taxonomy" id="412755"/>
    <lineage>
        <taxon>unclassified sequences</taxon>
        <taxon>metagenomes</taxon>
        <taxon>ecological metagenomes</taxon>
    </lineage>
</organism>
<reference evidence="3" key="1">
    <citation type="journal article" date="2014" name="Front. Microbiol.">
        <title>High frequency of phylogenetically diverse reductive dehalogenase-homologous genes in deep subseafloor sedimentary metagenomes.</title>
        <authorList>
            <person name="Kawai M."/>
            <person name="Futagami T."/>
            <person name="Toyoda A."/>
            <person name="Takaki Y."/>
            <person name="Nishi S."/>
            <person name="Hori S."/>
            <person name="Arai W."/>
            <person name="Tsubouchi T."/>
            <person name="Morono Y."/>
            <person name="Uchiyama I."/>
            <person name="Ito T."/>
            <person name="Fujiyama A."/>
            <person name="Inagaki F."/>
            <person name="Takami H."/>
        </authorList>
    </citation>
    <scope>NUCLEOTIDE SEQUENCE</scope>
    <source>
        <strain evidence="3">Expedition CK06-06</strain>
    </source>
</reference>
<sequence>ARPYVRPVLDPNPWTDAFIEADKSAGPFRAAVRALRRESIETGVLLPNSFRSALMFWLGGVHRRVGYARGGRGFLLTDRLQARCCSGRFVPTPQITYYLALAEHLGAPTDDRRMELATTEQDEAAATAAYETAELEPATTLLLCPGYAFGPSKGWPAPHWGELVRGARERFGLRSAVLCSPKEAQLATAISDAAGGCPTFCDKGISLASARAVVRRGRAMVTIDSGLRHYA</sequence>
<evidence type="ECO:0000313" key="3">
    <source>
        <dbReference type="EMBL" id="GAG43206.1"/>
    </source>
</evidence>
<dbReference type="SUPFAM" id="SSF53756">
    <property type="entry name" value="UDP-Glycosyltransferase/glycogen phosphorylase"/>
    <property type="match status" value="1"/>
</dbReference>
<evidence type="ECO:0008006" key="4">
    <source>
        <dbReference type="Google" id="ProtNLM"/>
    </source>
</evidence>
<name>X0Z3P2_9ZZZZ</name>
<feature type="non-terminal residue" evidence="3">
    <location>
        <position position="1"/>
    </location>
</feature>
<keyword evidence="1" id="KW-0328">Glycosyltransferase</keyword>
<dbReference type="InterPro" id="IPR051199">
    <property type="entry name" value="LPS_LOS_Heptosyltrfase"/>
</dbReference>
<dbReference type="InterPro" id="IPR002201">
    <property type="entry name" value="Glyco_trans_9"/>
</dbReference>
<dbReference type="Gene3D" id="3.40.50.2000">
    <property type="entry name" value="Glycogen Phosphorylase B"/>
    <property type="match status" value="2"/>
</dbReference>
<dbReference type="AlphaFoldDB" id="X0Z3P2"/>
<dbReference type="PANTHER" id="PTHR30160">
    <property type="entry name" value="TETRAACYLDISACCHARIDE 4'-KINASE-RELATED"/>
    <property type="match status" value="1"/>
</dbReference>
<feature type="non-terminal residue" evidence="3">
    <location>
        <position position="231"/>
    </location>
</feature>